<dbReference type="PANTHER" id="PTHR33116">
    <property type="entry name" value="REVERSE TRANSCRIPTASE ZINC-BINDING DOMAIN-CONTAINING PROTEIN-RELATED-RELATED"/>
    <property type="match status" value="1"/>
</dbReference>
<dbReference type="Proteomes" id="UP000818029">
    <property type="component" value="Chromosome D10"/>
</dbReference>
<name>A0ABM3AVX7_GOSHI</name>
<evidence type="ECO:0000313" key="2">
    <source>
        <dbReference type="Proteomes" id="UP000818029"/>
    </source>
</evidence>
<gene>
    <name evidence="3" type="primary">LOC121222384</name>
</gene>
<dbReference type="RefSeq" id="XP_040959021.1">
    <property type="nucleotide sequence ID" value="XM_041103087.1"/>
</dbReference>
<reference evidence="3" key="2">
    <citation type="submission" date="2025-08" db="UniProtKB">
        <authorList>
            <consortium name="RefSeq"/>
        </authorList>
    </citation>
    <scope>IDENTIFICATION</scope>
</reference>
<protein>
    <submittedName>
        <fullName evidence="3">Uncharacterized mitochondrial protein AtMg00310-like</fullName>
    </submittedName>
</protein>
<proteinExistence type="predicted"/>
<evidence type="ECO:0000313" key="3">
    <source>
        <dbReference type="RefSeq" id="XP_040959021.1"/>
    </source>
</evidence>
<dbReference type="GeneID" id="121222384"/>
<reference evidence="2" key="1">
    <citation type="journal article" date="2020" name="Nat. Genet.">
        <title>Genomic diversifications of five Gossypium allopolyploid species and their impact on cotton improvement.</title>
        <authorList>
            <person name="Chen Z.J."/>
            <person name="Sreedasyam A."/>
            <person name="Ando A."/>
            <person name="Song Q."/>
            <person name="De Santiago L.M."/>
            <person name="Hulse-Kemp A.M."/>
            <person name="Ding M."/>
            <person name="Ye W."/>
            <person name="Kirkbride R.C."/>
            <person name="Jenkins J."/>
            <person name="Plott C."/>
            <person name="Lovell J."/>
            <person name="Lin Y.M."/>
            <person name="Vaughn R."/>
            <person name="Liu B."/>
            <person name="Simpson S."/>
            <person name="Scheffler B.E."/>
            <person name="Wen L."/>
            <person name="Saski C.A."/>
            <person name="Grover C.E."/>
            <person name="Hu G."/>
            <person name="Conover J.L."/>
            <person name="Carlson J.W."/>
            <person name="Shu S."/>
            <person name="Boston L.B."/>
            <person name="Williams M."/>
            <person name="Peterson D.G."/>
            <person name="McGee K."/>
            <person name="Jones D.C."/>
            <person name="Wendel J.F."/>
            <person name="Stelly D.M."/>
            <person name="Grimwood J."/>
            <person name="Schmutz J."/>
        </authorList>
    </citation>
    <scope>NUCLEOTIDE SEQUENCE [LARGE SCALE GENOMIC DNA]</scope>
    <source>
        <strain evidence="2">cv. TM-1</strain>
    </source>
</reference>
<organism evidence="2 3">
    <name type="scientific">Gossypium hirsutum</name>
    <name type="common">Upland cotton</name>
    <name type="synonym">Gossypium mexicanum</name>
    <dbReference type="NCBI Taxonomy" id="3635"/>
    <lineage>
        <taxon>Eukaryota</taxon>
        <taxon>Viridiplantae</taxon>
        <taxon>Streptophyta</taxon>
        <taxon>Embryophyta</taxon>
        <taxon>Tracheophyta</taxon>
        <taxon>Spermatophyta</taxon>
        <taxon>Magnoliopsida</taxon>
        <taxon>eudicotyledons</taxon>
        <taxon>Gunneridae</taxon>
        <taxon>Pentapetalae</taxon>
        <taxon>rosids</taxon>
        <taxon>malvids</taxon>
        <taxon>Malvales</taxon>
        <taxon>Malvaceae</taxon>
        <taxon>Malvoideae</taxon>
        <taxon>Gossypium</taxon>
    </lineage>
</organism>
<keyword evidence="1" id="KW-0472">Membrane</keyword>
<sequence>MRSKVESWSRRLLSQGGKGVFIKSVLQSIPTYAMTCFLLPILLYREMERILSRLWWAKSSHKKSMHWCSWAQLCASKGTGGMGFQNLGKFNIAMLAKQRWRLLTNPNSLVAFILKAKYYSTYFLRAEMGVNSTYTWWSIWSAQRILEVGLRWKVGDGRSISILNDCWLPGVGNCRIQSDQISNEFNMVSDLIVPNEGRWNILLVRSLFSKEEVKRVLCISIAASGQEDVQVWSGGKHWNLLGMEWLQVDRIR</sequence>
<keyword evidence="1" id="KW-0812">Transmembrane</keyword>
<dbReference type="PANTHER" id="PTHR33116:SF86">
    <property type="entry name" value="REVERSE TRANSCRIPTASE DOMAIN-CONTAINING PROTEIN"/>
    <property type="match status" value="1"/>
</dbReference>
<keyword evidence="2" id="KW-1185">Reference proteome</keyword>
<feature type="transmembrane region" description="Helical" evidence="1">
    <location>
        <begin position="20"/>
        <end position="44"/>
    </location>
</feature>
<accession>A0ABM3AVX7</accession>
<evidence type="ECO:0000256" key="1">
    <source>
        <dbReference type="SAM" id="Phobius"/>
    </source>
</evidence>
<keyword evidence="1" id="KW-1133">Transmembrane helix</keyword>